<protein>
    <recommendedName>
        <fullName evidence="3">LOG family protein</fullName>
    </recommendedName>
</protein>
<comment type="caution">
    <text evidence="1">The sequence shown here is derived from an EMBL/GenBank/DDBJ whole genome shotgun (WGS) entry which is preliminary data.</text>
</comment>
<dbReference type="Gene3D" id="3.40.50.450">
    <property type="match status" value="1"/>
</dbReference>
<dbReference type="RefSeq" id="WP_229657670.1">
    <property type="nucleotide sequence ID" value="NZ_BMNL01000002.1"/>
</dbReference>
<evidence type="ECO:0000313" key="1">
    <source>
        <dbReference type="EMBL" id="GGP20344.1"/>
    </source>
</evidence>
<dbReference type="SUPFAM" id="SSF102405">
    <property type="entry name" value="MCP/YpsA-like"/>
    <property type="match status" value="1"/>
</dbReference>
<sequence length="185" mass="19712">MTINRHVQISVAAHSGDYSKEDEERARVFVREAAKCNPILILGGYWGLMKVVVDEAYGLGLKVVLMLPMEKESVDPPPGVISIRTGMEYRARSVPLARSGDVLVALGGEVGTMIEVLMAYAMGKPVVVLTGSNFSTDGLAASFPNGFDRRRTAPVNYVDDPIKAAQLACSGAGARLAGDWGGEDV</sequence>
<dbReference type="Proteomes" id="UP000610960">
    <property type="component" value="Unassembled WGS sequence"/>
</dbReference>
<evidence type="ECO:0008006" key="3">
    <source>
        <dbReference type="Google" id="ProtNLM"/>
    </source>
</evidence>
<organism evidence="1 2">
    <name type="scientific">Thermocladium modestius</name>
    <dbReference type="NCBI Taxonomy" id="62609"/>
    <lineage>
        <taxon>Archaea</taxon>
        <taxon>Thermoproteota</taxon>
        <taxon>Thermoprotei</taxon>
        <taxon>Thermoproteales</taxon>
        <taxon>Thermoproteaceae</taxon>
        <taxon>Thermocladium</taxon>
    </lineage>
</organism>
<proteinExistence type="predicted"/>
<dbReference type="EMBL" id="BMNL01000002">
    <property type="protein sequence ID" value="GGP20344.1"/>
    <property type="molecule type" value="Genomic_DNA"/>
</dbReference>
<accession>A0A830GUQ4</accession>
<dbReference type="InterPro" id="IPR041164">
    <property type="entry name" value="LDcluster4"/>
</dbReference>
<reference evidence="1" key="1">
    <citation type="journal article" date="2014" name="Int. J. Syst. Evol. Microbiol.">
        <title>Complete genome sequence of Corynebacterium casei LMG S-19264T (=DSM 44701T), isolated from a smear-ripened cheese.</title>
        <authorList>
            <consortium name="US DOE Joint Genome Institute (JGI-PGF)"/>
            <person name="Walter F."/>
            <person name="Albersmeier A."/>
            <person name="Kalinowski J."/>
            <person name="Ruckert C."/>
        </authorList>
    </citation>
    <scope>NUCLEOTIDE SEQUENCE</scope>
    <source>
        <strain evidence="1">JCM 10088</strain>
    </source>
</reference>
<gene>
    <name evidence="1" type="ORF">GCM10007981_08040</name>
</gene>
<name>A0A830GUQ4_9CREN</name>
<reference evidence="1" key="2">
    <citation type="submission" date="2020-09" db="EMBL/GenBank/DDBJ databases">
        <authorList>
            <person name="Sun Q."/>
            <person name="Ohkuma M."/>
        </authorList>
    </citation>
    <scope>NUCLEOTIDE SEQUENCE</scope>
    <source>
        <strain evidence="1">JCM 10088</strain>
    </source>
</reference>
<dbReference type="Pfam" id="PF18306">
    <property type="entry name" value="LDcluster4"/>
    <property type="match status" value="1"/>
</dbReference>
<evidence type="ECO:0000313" key="2">
    <source>
        <dbReference type="Proteomes" id="UP000610960"/>
    </source>
</evidence>
<dbReference type="AlphaFoldDB" id="A0A830GUQ4"/>
<keyword evidence="2" id="KW-1185">Reference proteome</keyword>